<reference evidence="2" key="1">
    <citation type="submission" date="2018-06" db="EMBL/GenBank/DDBJ databases">
        <authorList>
            <person name="Zhirakovskaya E."/>
        </authorList>
    </citation>
    <scope>NUCLEOTIDE SEQUENCE</scope>
</reference>
<evidence type="ECO:0000313" key="2">
    <source>
        <dbReference type="EMBL" id="VAW69567.1"/>
    </source>
</evidence>
<accession>A0A3B0Y1U3</accession>
<organism evidence="2">
    <name type="scientific">hydrothermal vent metagenome</name>
    <dbReference type="NCBI Taxonomy" id="652676"/>
    <lineage>
        <taxon>unclassified sequences</taxon>
        <taxon>metagenomes</taxon>
        <taxon>ecological metagenomes</taxon>
    </lineage>
</organism>
<name>A0A3B0Y1U3_9ZZZZ</name>
<proteinExistence type="predicted"/>
<dbReference type="AlphaFoldDB" id="A0A3B0Y1U3"/>
<gene>
    <name evidence="2" type="ORF">MNBD_GAMMA09-2524</name>
</gene>
<evidence type="ECO:0000259" key="1">
    <source>
        <dbReference type="SMART" id="SM00960"/>
    </source>
</evidence>
<dbReference type="Gene3D" id="3.30.450.30">
    <property type="entry name" value="Dynein light chain 2a, cytoplasmic"/>
    <property type="match status" value="1"/>
</dbReference>
<feature type="domain" description="Roadblock/LAMTOR2" evidence="1">
    <location>
        <begin position="26"/>
        <end position="115"/>
    </location>
</feature>
<dbReference type="SUPFAM" id="SSF103196">
    <property type="entry name" value="Roadblock/LC7 domain"/>
    <property type="match status" value="1"/>
</dbReference>
<dbReference type="InterPro" id="IPR004942">
    <property type="entry name" value="Roadblock/LAMTOR2_dom"/>
</dbReference>
<protein>
    <recommendedName>
        <fullName evidence="1">Roadblock/LAMTOR2 domain-containing protein</fullName>
    </recommendedName>
</protein>
<dbReference type="SMART" id="SM00960">
    <property type="entry name" value="Robl_LC7"/>
    <property type="match status" value="1"/>
</dbReference>
<sequence>MDKTNSSSDKLIIPDAGLNTSGTENITGVLKDMNTQCREIQLSMVSTTDGLTMTAVGTVLDPDQVGAMCTELIAVCNKAARQLEQGELLQMILRCTEGCLFLMPAGEYAVLAIMSVPDVNLGLLILEAQRAAKLIKNTL</sequence>
<dbReference type="Pfam" id="PF03259">
    <property type="entry name" value="Robl_LC7"/>
    <property type="match status" value="1"/>
</dbReference>
<dbReference type="EMBL" id="UOFI01000168">
    <property type="protein sequence ID" value="VAW69567.1"/>
    <property type="molecule type" value="Genomic_DNA"/>
</dbReference>